<organism evidence="7 8">
    <name type="scientific">Paenibacillus thailandensis</name>
    <dbReference type="NCBI Taxonomy" id="393250"/>
    <lineage>
        <taxon>Bacteria</taxon>
        <taxon>Bacillati</taxon>
        <taxon>Bacillota</taxon>
        <taxon>Bacilli</taxon>
        <taxon>Bacillales</taxon>
        <taxon>Paenibacillaceae</taxon>
        <taxon>Paenibacillus</taxon>
    </lineage>
</organism>
<keyword evidence="4 6" id="KW-1133">Transmembrane helix</keyword>
<dbReference type="Proteomes" id="UP001597493">
    <property type="component" value="Unassembled WGS sequence"/>
</dbReference>
<evidence type="ECO:0000256" key="4">
    <source>
        <dbReference type="ARBA" id="ARBA00022989"/>
    </source>
</evidence>
<proteinExistence type="inferred from homology"/>
<comment type="caution">
    <text evidence="7">The sequence shown here is derived from an EMBL/GenBank/DDBJ whole genome shotgun (WGS) entry which is preliminary data.</text>
</comment>
<keyword evidence="5 6" id="KW-0472">Membrane</keyword>
<evidence type="ECO:0000256" key="5">
    <source>
        <dbReference type="ARBA" id="ARBA00023136"/>
    </source>
</evidence>
<evidence type="ECO:0000313" key="7">
    <source>
        <dbReference type="EMBL" id="MFD2661538.1"/>
    </source>
</evidence>
<keyword evidence="8" id="KW-1185">Reference proteome</keyword>
<sequence length="103" mass="12048">MRYFFAIILPPIAVWSTGRFFAGLLNLFLTFCGWLPGIVHALFVVNRYYADTRQKEMINTIRGMNQPNFQYDLRDAKKIRKQLTEDMRSEGVALSKNEMQVKP</sequence>
<name>A0ABW5R112_9BACL</name>
<evidence type="ECO:0000256" key="6">
    <source>
        <dbReference type="SAM" id="Phobius"/>
    </source>
</evidence>
<evidence type="ECO:0000256" key="3">
    <source>
        <dbReference type="ARBA" id="ARBA00022692"/>
    </source>
</evidence>
<comment type="similarity">
    <text evidence="2">Belongs to the UPF0057 (PMP3) family.</text>
</comment>
<reference evidence="8" key="1">
    <citation type="journal article" date="2019" name="Int. J. Syst. Evol. Microbiol.">
        <title>The Global Catalogue of Microorganisms (GCM) 10K type strain sequencing project: providing services to taxonomists for standard genome sequencing and annotation.</title>
        <authorList>
            <consortium name="The Broad Institute Genomics Platform"/>
            <consortium name="The Broad Institute Genome Sequencing Center for Infectious Disease"/>
            <person name="Wu L."/>
            <person name="Ma J."/>
        </authorList>
    </citation>
    <scope>NUCLEOTIDE SEQUENCE [LARGE SCALE GENOMIC DNA]</scope>
    <source>
        <strain evidence="8">TISTR 1827</strain>
    </source>
</reference>
<evidence type="ECO:0000313" key="8">
    <source>
        <dbReference type="Proteomes" id="UP001597493"/>
    </source>
</evidence>
<dbReference type="InterPro" id="IPR000612">
    <property type="entry name" value="PMP3"/>
</dbReference>
<gene>
    <name evidence="7" type="ORF">ACFSW5_14890</name>
</gene>
<comment type="subcellular location">
    <subcellularLocation>
        <location evidence="1">Membrane</location>
    </subcellularLocation>
</comment>
<accession>A0ABW5R112</accession>
<dbReference type="Pfam" id="PF01679">
    <property type="entry name" value="Pmp3"/>
    <property type="match status" value="1"/>
</dbReference>
<evidence type="ECO:0000256" key="1">
    <source>
        <dbReference type="ARBA" id="ARBA00004370"/>
    </source>
</evidence>
<feature type="transmembrane region" description="Helical" evidence="6">
    <location>
        <begin position="20"/>
        <end position="45"/>
    </location>
</feature>
<keyword evidence="3 6" id="KW-0812">Transmembrane</keyword>
<evidence type="ECO:0000256" key="2">
    <source>
        <dbReference type="ARBA" id="ARBA00009530"/>
    </source>
</evidence>
<protein>
    <submittedName>
        <fullName evidence="7">YqaE/Pmp3 family membrane protein</fullName>
    </submittedName>
</protein>
<dbReference type="RefSeq" id="WP_379274527.1">
    <property type="nucleotide sequence ID" value="NZ_JBHUGT010000020.1"/>
</dbReference>
<dbReference type="EMBL" id="JBHUMY010000015">
    <property type="protein sequence ID" value="MFD2661538.1"/>
    <property type="molecule type" value="Genomic_DNA"/>
</dbReference>